<comment type="caution">
    <text evidence="1">The sequence shown here is derived from an EMBL/GenBank/DDBJ whole genome shotgun (WGS) entry which is preliminary data.</text>
</comment>
<dbReference type="Proteomes" id="UP001501844">
    <property type="component" value="Unassembled WGS sequence"/>
</dbReference>
<evidence type="ECO:0000313" key="1">
    <source>
        <dbReference type="EMBL" id="GAA4302795.1"/>
    </source>
</evidence>
<gene>
    <name evidence="1" type="ORF">GCM10023183_14770</name>
</gene>
<sequence length="64" mass="7156">MSITAKKKAAMQPIEKLLKNNMLLATDPSTIKDAVCRLKELKQAYIQQTEVGNNVLRLSALNKK</sequence>
<dbReference type="RefSeq" id="WP_345164236.1">
    <property type="nucleotide sequence ID" value="NZ_BAABGX010000002.1"/>
</dbReference>
<protein>
    <submittedName>
        <fullName evidence="1">Uncharacterized protein</fullName>
    </submittedName>
</protein>
<accession>A0ABP8FFS0</accession>
<dbReference type="EMBL" id="BAABGX010000002">
    <property type="protein sequence ID" value="GAA4302795.1"/>
    <property type="molecule type" value="Genomic_DNA"/>
</dbReference>
<organism evidence="1 2">
    <name type="scientific">Nibribacter koreensis</name>
    <dbReference type="NCBI Taxonomy" id="1084519"/>
    <lineage>
        <taxon>Bacteria</taxon>
        <taxon>Pseudomonadati</taxon>
        <taxon>Bacteroidota</taxon>
        <taxon>Cytophagia</taxon>
        <taxon>Cytophagales</taxon>
        <taxon>Hymenobacteraceae</taxon>
        <taxon>Nibribacter</taxon>
    </lineage>
</organism>
<name>A0ABP8FFS0_9BACT</name>
<evidence type="ECO:0000313" key="2">
    <source>
        <dbReference type="Proteomes" id="UP001501844"/>
    </source>
</evidence>
<proteinExistence type="predicted"/>
<reference evidence="2" key="1">
    <citation type="journal article" date="2019" name="Int. J. Syst. Evol. Microbiol.">
        <title>The Global Catalogue of Microorganisms (GCM) 10K type strain sequencing project: providing services to taxonomists for standard genome sequencing and annotation.</title>
        <authorList>
            <consortium name="The Broad Institute Genomics Platform"/>
            <consortium name="The Broad Institute Genome Sequencing Center for Infectious Disease"/>
            <person name="Wu L."/>
            <person name="Ma J."/>
        </authorList>
    </citation>
    <scope>NUCLEOTIDE SEQUENCE [LARGE SCALE GENOMIC DNA]</scope>
    <source>
        <strain evidence="2">JCM 17917</strain>
    </source>
</reference>
<keyword evidence="2" id="KW-1185">Reference proteome</keyword>